<proteinExistence type="inferred from homology"/>
<keyword evidence="5" id="KW-0472">Membrane</keyword>
<feature type="transmembrane region" description="Helical" evidence="5">
    <location>
        <begin position="64"/>
        <end position="87"/>
    </location>
</feature>
<keyword evidence="8" id="KW-1185">Reference proteome</keyword>
<feature type="transmembrane region" description="Helical" evidence="5">
    <location>
        <begin position="257"/>
        <end position="278"/>
    </location>
</feature>
<dbReference type="PANTHER" id="PTHR30413:SF8">
    <property type="entry name" value="TRANSPORT PERMEASE PROTEIN"/>
    <property type="match status" value="1"/>
</dbReference>
<comment type="subcellular location">
    <subcellularLocation>
        <location evidence="1">Cell inner membrane</location>
        <topology evidence="1">Multi-pass membrane protein</topology>
    </subcellularLocation>
</comment>
<protein>
    <submittedName>
        <fullName evidence="7">ABC transporter permease</fullName>
    </submittedName>
</protein>
<evidence type="ECO:0000256" key="3">
    <source>
        <dbReference type="ARBA" id="ARBA00022448"/>
    </source>
</evidence>
<evidence type="ECO:0000256" key="2">
    <source>
        <dbReference type="ARBA" id="ARBA00007783"/>
    </source>
</evidence>
<evidence type="ECO:0000256" key="1">
    <source>
        <dbReference type="ARBA" id="ARBA00004429"/>
    </source>
</evidence>
<evidence type="ECO:0000313" key="8">
    <source>
        <dbReference type="Proteomes" id="UP001520878"/>
    </source>
</evidence>
<keyword evidence="5" id="KW-1133">Transmembrane helix</keyword>
<dbReference type="PANTHER" id="PTHR30413">
    <property type="entry name" value="INNER MEMBRANE TRANSPORT PERMEASE"/>
    <property type="match status" value="1"/>
</dbReference>
<feature type="transmembrane region" description="Helical" evidence="5">
    <location>
        <begin position="202"/>
        <end position="219"/>
    </location>
</feature>
<keyword evidence="3" id="KW-0813">Transport</keyword>
<evidence type="ECO:0000259" key="6">
    <source>
        <dbReference type="PROSITE" id="PS51012"/>
    </source>
</evidence>
<dbReference type="InterPro" id="IPR047817">
    <property type="entry name" value="ABC2_TM_bact-type"/>
</dbReference>
<comment type="similarity">
    <text evidence="2">Belongs to the ABC-2 integral membrane protein family.</text>
</comment>
<organism evidence="7 8">
    <name type="scientific">Fluctibacter halophilus</name>
    <dbReference type="NCBI Taxonomy" id="226011"/>
    <lineage>
        <taxon>Bacteria</taxon>
        <taxon>Pseudomonadati</taxon>
        <taxon>Pseudomonadota</taxon>
        <taxon>Gammaproteobacteria</taxon>
        <taxon>Alteromonadales</taxon>
        <taxon>Alteromonadaceae</taxon>
        <taxon>Fluctibacter</taxon>
    </lineage>
</organism>
<accession>A0ABS8GA02</accession>
<dbReference type="Proteomes" id="UP001520878">
    <property type="component" value="Unassembled WGS sequence"/>
</dbReference>
<comment type="caution">
    <text evidence="7">The sequence shown here is derived from an EMBL/GenBank/DDBJ whole genome shotgun (WGS) entry which is preliminary data.</text>
</comment>
<feature type="domain" description="ABC transmembrane type-2" evidence="6">
    <location>
        <begin position="62"/>
        <end position="281"/>
    </location>
</feature>
<keyword evidence="4" id="KW-0997">Cell inner membrane</keyword>
<sequence length="291" mass="32935">MLRTIQELVSNCGIFQIVDRLESPTIVSFTTLSPAMTPKHFWQLVFTTTQLNLKSEASKSYLMYAWWFLEPLLFVAVFYVVFGIFMAQNKPGFVVFLLCGQVPFLWFARTISNGCSSIAHGIGLMSQIRIPKLYFPLVTIFQDTVKSLCVFALLLVFVAIYDSNITAAWFALPVIMLVQFTFVLSLTLLCAMLVPFIPDIKYLVATSIQLAMFGSGIFYDFRTVIREEHVSLYLANPLANLINQYRSVLIEGVLPDWQALATIMVISSLVVVLLIIVLKRLDSVYPRVLLE</sequence>
<evidence type="ECO:0000256" key="4">
    <source>
        <dbReference type="ARBA" id="ARBA00022519"/>
    </source>
</evidence>
<feature type="transmembrane region" description="Helical" evidence="5">
    <location>
        <begin position="167"/>
        <end position="190"/>
    </location>
</feature>
<gene>
    <name evidence="7" type="ORF">LJ739_13375</name>
</gene>
<evidence type="ECO:0000313" key="7">
    <source>
        <dbReference type="EMBL" id="MCC2617238.1"/>
    </source>
</evidence>
<name>A0ABS8GA02_9ALTE</name>
<keyword evidence="4" id="KW-1003">Cell membrane</keyword>
<dbReference type="RefSeq" id="WP_229161246.1">
    <property type="nucleotide sequence ID" value="NZ_JAJEWP010000004.1"/>
</dbReference>
<dbReference type="EMBL" id="JAJEWP010000004">
    <property type="protein sequence ID" value="MCC2617238.1"/>
    <property type="molecule type" value="Genomic_DNA"/>
</dbReference>
<dbReference type="PROSITE" id="PS51012">
    <property type="entry name" value="ABC_TM2"/>
    <property type="match status" value="1"/>
</dbReference>
<evidence type="ECO:0000256" key="5">
    <source>
        <dbReference type="SAM" id="Phobius"/>
    </source>
</evidence>
<feature type="transmembrane region" description="Helical" evidence="5">
    <location>
        <begin position="93"/>
        <end position="112"/>
    </location>
</feature>
<feature type="transmembrane region" description="Helical" evidence="5">
    <location>
        <begin position="133"/>
        <end position="161"/>
    </location>
</feature>
<keyword evidence="5" id="KW-0812">Transmembrane</keyword>
<reference evidence="7 8" key="1">
    <citation type="submission" date="2021-10" db="EMBL/GenBank/DDBJ databases">
        <title>Draft genome of Aestuariibacter halophilus JC2043.</title>
        <authorList>
            <person name="Emsley S.A."/>
            <person name="Pfannmuller K.M."/>
            <person name="Ushijima B."/>
            <person name="Saw J.H."/>
            <person name="Videau P."/>
        </authorList>
    </citation>
    <scope>NUCLEOTIDE SEQUENCE [LARGE SCALE GENOMIC DNA]</scope>
    <source>
        <strain evidence="7 8">JC2043</strain>
    </source>
</reference>